<dbReference type="GO" id="GO:0061710">
    <property type="term" value="F:L-threonylcarbamoyladenylate synthase"/>
    <property type="evidence" value="ECO:0007669"/>
    <property type="project" value="UniProtKB-EC"/>
</dbReference>
<evidence type="ECO:0000256" key="1">
    <source>
        <dbReference type="ARBA" id="ARBA00004496"/>
    </source>
</evidence>
<feature type="domain" description="YrdC-like" evidence="10">
    <location>
        <begin position="19"/>
        <end position="201"/>
    </location>
</feature>
<evidence type="ECO:0000256" key="3">
    <source>
        <dbReference type="ARBA" id="ARBA00022679"/>
    </source>
</evidence>
<dbReference type="InterPro" id="IPR023535">
    <property type="entry name" value="TC-AMP_synthase"/>
</dbReference>
<dbReference type="EMBL" id="CP014323">
    <property type="protein sequence ID" value="AMJ96724.1"/>
    <property type="molecule type" value="Genomic_DNA"/>
</dbReference>
<comment type="subcellular location">
    <subcellularLocation>
        <location evidence="1 9">Cytoplasm</location>
    </subcellularLocation>
</comment>
<dbReference type="SUPFAM" id="SSF55821">
    <property type="entry name" value="YrdC/RibB"/>
    <property type="match status" value="1"/>
</dbReference>
<dbReference type="PANTHER" id="PTHR17490">
    <property type="entry name" value="SUA5"/>
    <property type="match status" value="1"/>
</dbReference>
<name>A0A126PUK4_ALTMA</name>
<dbReference type="Gene3D" id="3.90.870.10">
    <property type="entry name" value="DHBP synthase"/>
    <property type="match status" value="1"/>
</dbReference>
<dbReference type="InterPro" id="IPR006070">
    <property type="entry name" value="Sua5-like_dom"/>
</dbReference>
<dbReference type="InterPro" id="IPR017945">
    <property type="entry name" value="DHBP_synth_RibB-like_a/b_dom"/>
</dbReference>
<dbReference type="Proteomes" id="UP000063991">
    <property type="component" value="Chromosome"/>
</dbReference>
<keyword evidence="6 9" id="KW-0547">Nucleotide-binding</keyword>
<comment type="function">
    <text evidence="9">Required for the formation of a threonylcarbamoyl group on adenosine at position 37 (t(6)A37) in tRNAs that read codons beginning with adenine. Catalyzes the conversion of L-threonine, HCO(3)(-)/CO(2) and ATP to give threonylcarbamoyl-AMP (TC-AMP) as the acyladenylate intermediate, with the release of diphosphate.</text>
</comment>
<gene>
    <name evidence="9" type="primary">tsaC</name>
    <name evidence="11" type="ORF">AVL55_00125</name>
</gene>
<dbReference type="GO" id="GO:0003725">
    <property type="term" value="F:double-stranded RNA binding"/>
    <property type="evidence" value="ECO:0007669"/>
    <property type="project" value="InterPro"/>
</dbReference>
<dbReference type="InterPro" id="IPR050156">
    <property type="entry name" value="TC-AMP_synthase_SUA5"/>
</dbReference>
<keyword evidence="2 9" id="KW-0963">Cytoplasm</keyword>
<dbReference type="PANTHER" id="PTHR17490:SF18">
    <property type="entry name" value="THREONYLCARBAMOYL-AMP SYNTHASE"/>
    <property type="match status" value="1"/>
</dbReference>
<evidence type="ECO:0000256" key="5">
    <source>
        <dbReference type="ARBA" id="ARBA00022695"/>
    </source>
</evidence>
<evidence type="ECO:0000259" key="10">
    <source>
        <dbReference type="PROSITE" id="PS51163"/>
    </source>
</evidence>
<proteinExistence type="inferred from homology"/>
<dbReference type="GO" id="GO:0005737">
    <property type="term" value="C:cytoplasm"/>
    <property type="evidence" value="ECO:0007669"/>
    <property type="project" value="UniProtKB-SubCell"/>
</dbReference>
<evidence type="ECO:0000313" key="11">
    <source>
        <dbReference type="EMBL" id="AMJ96724.1"/>
    </source>
</evidence>
<keyword evidence="3 9" id="KW-0808">Transferase</keyword>
<reference evidence="11" key="1">
    <citation type="submission" date="2015-12" db="EMBL/GenBank/DDBJ databases">
        <authorList>
            <person name="Shamseldin A."/>
            <person name="Moawad H."/>
            <person name="Abd El-Rahim W.M."/>
            <person name="Sadowsky M.J."/>
        </authorList>
    </citation>
    <scope>NUCLEOTIDE SEQUENCE [LARGE SCALE GENOMIC DNA]</scope>
    <source>
        <strain evidence="11">D7</strain>
    </source>
</reference>
<dbReference type="GO" id="GO:0005524">
    <property type="term" value="F:ATP binding"/>
    <property type="evidence" value="ECO:0007669"/>
    <property type="project" value="UniProtKB-UniRule"/>
</dbReference>
<sequence>MSDMQNGNVNSFTPVEANSPEVDPVIAAFQAGSLLVYPTEAVMGIGCDPDNEAAVNALLEIKQRPVEKGVILIAANYSQLLPYVSDNAIRPDRRTDIFSSWPGPNTWLLPKSASAPAWLTGKHSKIAVRVTNHPVVVELCNKLGKPLVSTSANLTGQPPATTTEEAKNVFADSVFYVNGEVGGATKPSTIRDGDTAEVIRA</sequence>
<dbReference type="PROSITE" id="PS51163">
    <property type="entry name" value="YRDC"/>
    <property type="match status" value="1"/>
</dbReference>
<comment type="similarity">
    <text evidence="9">Belongs to the SUA5 family. TsaC subfamily.</text>
</comment>
<comment type="catalytic activity">
    <reaction evidence="8 9">
        <text>L-threonine + hydrogencarbonate + ATP = L-threonylcarbamoyladenylate + diphosphate + H2O</text>
        <dbReference type="Rhea" id="RHEA:36407"/>
        <dbReference type="ChEBI" id="CHEBI:15377"/>
        <dbReference type="ChEBI" id="CHEBI:17544"/>
        <dbReference type="ChEBI" id="CHEBI:30616"/>
        <dbReference type="ChEBI" id="CHEBI:33019"/>
        <dbReference type="ChEBI" id="CHEBI:57926"/>
        <dbReference type="ChEBI" id="CHEBI:73682"/>
        <dbReference type="EC" id="2.7.7.87"/>
    </reaction>
</comment>
<evidence type="ECO:0000256" key="9">
    <source>
        <dbReference type="HAMAP-Rule" id="MF_01852"/>
    </source>
</evidence>
<dbReference type="Pfam" id="PF01300">
    <property type="entry name" value="Sua5_yciO_yrdC"/>
    <property type="match status" value="1"/>
</dbReference>
<dbReference type="GO" id="GO:0002949">
    <property type="term" value="P:tRNA threonylcarbamoyladenosine modification"/>
    <property type="evidence" value="ECO:0007669"/>
    <property type="project" value="UniProtKB-UniRule"/>
</dbReference>
<evidence type="ECO:0000256" key="4">
    <source>
        <dbReference type="ARBA" id="ARBA00022694"/>
    </source>
</evidence>
<evidence type="ECO:0000256" key="2">
    <source>
        <dbReference type="ARBA" id="ARBA00022490"/>
    </source>
</evidence>
<protein>
    <recommendedName>
        <fullName evidence="9">Threonylcarbamoyl-AMP synthase</fullName>
        <shortName evidence="9">TC-AMP synthase</shortName>
        <ecNumber evidence="9">2.7.7.87</ecNumber>
    </recommendedName>
    <alternativeName>
        <fullName evidence="9">L-threonylcarbamoyladenylate synthase</fullName>
    </alternativeName>
    <alternativeName>
        <fullName evidence="9">t(6)A37 threonylcarbamoyladenosine biosynthesis protein TsaC</fullName>
    </alternativeName>
    <alternativeName>
        <fullName evidence="9">tRNA threonylcarbamoyladenosine biosynthesis protein TsaC</fullName>
    </alternativeName>
</protein>
<dbReference type="FunFam" id="3.90.870.10:FF:000004">
    <property type="entry name" value="Threonylcarbamoyl-AMP synthase"/>
    <property type="match status" value="1"/>
</dbReference>
<dbReference type="GO" id="GO:0000049">
    <property type="term" value="F:tRNA binding"/>
    <property type="evidence" value="ECO:0007669"/>
    <property type="project" value="TreeGrafter"/>
</dbReference>
<dbReference type="RefSeq" id="WP_061093860.1">
    <property type="nucleotide sequence ID" value="NZ_CP014323.1"/>
</dbReference>
<keyword evidence="4 9" id="KW-0819">tRNA processing</keyword>
<dbReference type="AlphaFoldDB" id="A0A126PUK4"/>
<organism evidence="11">
    <name type="scientific">Alteromonas macleodii</name>
    <name type="common">Pseudoalteromonas macleodii</name>
    <dbReference type="NCBI Taxonomy" id="28108"/>
    <lineage>
        <taxon>Bacteria</taxon>
        <taxon>Pseudomonadati</taxon>
        <taxon>Pseudomonadota</taxon>
        <taxon>Gammaproteobacteria</taxon>
        <taxon>Alteromonadales</taxon>
        <taxon>Alteromonadaceae</taxon>
        <taxon>Alteromonas/Salinimonas group</taxon>
        <taxon>Alteromonas</taxon>
    </lineage>
</organism>
<dbReference type="GO" id="GO:0006450">
    <property type="term" value="P:regulation of translational fidelity"/>
    <property type="evidence" value="ECO:0007669"/>
    <property type="project" value="TreeGrafter"/>
</dbReference>
<evidence type="ECO:0000256" key="6">
    <source>
        <dbReference type="ARBA" id="ARBA00022741"/>
    </source>
</evidence>
<keyword evidence="7 9" id="KW-0067">ATP-binding</keyword>
<dbReference type="EC" id="2.7.7.87" evidence="9"/>
<keyword evidence="5 9" id="KW-0548">Nucleotidyltransferase</keyword>
<dbReference type="HAMAP" id="MF_01852">
    <property type="entry name" value="TsaC"/>
    <property type="match status" value="1"/>
</dbReference>
<evidence type="ECO:0000256" key="7">
    <source>
        <dbReference type="ARBA" id="ARBA00022840"/>
    </source>
</evidence>
<accession>A0A126PUK4</accession>
<evidence type="ECO:0000256" key="8">
    <source>
        <dbReference type="ARBA" id="ARBA00048366"/>
    </source>
</evidence>
<dbReference type="OrthoDB" id="9814580at2"/>